<gene>
    <name evidence="1" type="ORF">GCM10023331_16300</name>
</gene>
<name>A0ABP9D854_9BACT</name>
<organism evidence="1 2">
    <name type="scientific">Algivirga pacifica</name>
    <dbReference type="NCBI Taxonomy" id="1162670"/>
    <lineage>
        <taxon>Bacteria</taxon>
        <taxon>Pseudomonadati</taxon>
        <taxon>Bacteroidota</taxon>
        <taxon>Cytophagia</taxon>
        <taxon>Cytophagales</taxon>
        <taxon>Flammeovirgaceae</taxon>
        <taxon>Algivirga</taxon>
    </lineage>
</organism>
<proteinExistence type="predicted"/>
<reference evidence="2" key="1">
    <citation type="journal article" date="2019" name="Int. J. Syst. Evol. Microbiol.">
        <title>The Global Catalogue of Microorganisms (GCM) 10K type strain sequencing project: providing services to taxonomists for standard genome sequencing and annotation.</title>
        <authorList>
            <consortium name="The Broad Institute Genomics Platform"/>
            <consortium name="The Broad Institute Genome Sequencing Center for Infectious Disease"/>
            <person name="Wu L."/>
            <person name="Ma J."/>
        </authorList>
    </citation>
    <scope>NUCLEOTIDE SEQUENCE [LARGE SCALE GENOMIC DNA]</scope>
    <source>
        <strain evidence="2">JCM 18326</strain>
    </source>
</reference>
<dbReference type="RefSeq" id="WP_345370819.1">
    <property type="nucleotide sequence ID" value="NZ_BAABJX010000024.1"/>
</dbReference>
<evidence type="ECO:0000313" key="2">
    <source>
        <dbReference type="Proteomes" id="UP001500298"/>
    </source>
</evidence>
<evidence type="ECO:0000313" key="1">
    <source>
        <dbReference type="EMBL" id="GAA4831778.1"/>
    </source>
</evidence>
<dbReference type="EMBL" id="BAABJX010000024">
    <property type="protein sequence ID" value="GAA4831778.1"/>
    <property type="molecule type" value="Genomic_DNA"/>
</dbReference>
<dbReference type="Proteomes" id="UP001500298">
    <property type="component" value="Unassembled WGS sequence"/>
</dbReference>
<comment type="caution">
    <text evidence="1">The sequence shown here is derived from an EMBL/GenBank/DDBJ whole genome shotgun (WGS) entry which is preliminary data.</text>
</comment>
<accession>A0ABP9D854</accession>
<protein>
    <submittedName>
        <fullName evidence="1">Uncharacterized protein</fullName>
    </submittedName>
</protein>
<sequence length="91" mass="10431">MANYTSIFSLIKGKYILHENVSIVMKIQGITIHPNGSSMSLECIDEDQNIHLVEFNSKSVMGYHLFNRSLQFFDNLEEAQLFASEQLAFEN</sequence>
<keyword evidence="2" id="KW-1185">Reference proteome</keyword>